<keyword evidence="3" id="KW-1185">Reference proteome</keyword>
<feature type="compositionally biased region" description="Basic residues" evidence="1">
    <location>
        <begin position="184"/>
        <end position="195"/>
    </location>
</feature>
<feature type="compositionally biased region" description="Pro residues" evidence="1">
    <location>
        <begin position="104"/>
        <end position="114"/>
    </location>
</feature>
<evidence type="ECO:0000313" key="3">
    <source>
        <dbReference type="Proteomes" id="UP000815677"/>
    </source>
</evidence>
<organism evidence="2 3">
    <name type="scientific">Mycena chlorophos</name>
    <name type="common">Agaric fungus</name>
    <name type="synonym">Agaricus chlorophos</name>
    <dbReference type="NCBI Taxonomy" id="658473"/>
    <lineage>
        <taxon>Eukaryota</taxon>
        <taxon>Fungi</taxon>
        <taxon>Dikarya</taxon>
        <taxon>Basidiomycota</taxon>
        <taxon>Agaricomycotina</taxon>
        <taxon>Agaricomycetes</taxon>
        <taxon>Agaricomycetidae</taxon>
        <taxon>Agaricales</taxon>
        <taxon>Marasmiineae</taxon>
        <taxon>Mycenaceae</taxon>
        <taxon>Mycena</taxon>
    </lineage>
</organism>
<feature type="compositionally biased region" description="Low complexity" evidence="1">
    <location>
        <begin position="87"/>
        <end position="103"/>
    </location>
</feature>
<name>A0ABQ0M1X7_MYCCL</name>
<evidence type="ECO:0000256" key="1">
    <source>
        <dbReference type="SAM" id="MobiDB-lite"/>
    </source>
</evidence>
<reference evidence="2" key="1">
    <citation type="submission" date="2014-09" db="EMBL/GenBank/DDBJ databases">
        <title>Genome sequence of the luminous mushroom Mycena chlorophos for searching fungal bioluminescence genes.</title>
        <authorList>
            <person name="Tanaka Y."/>
            <person name="Kasuga D."/>
            <person name="Oba Y."/>
            <person name="Hase S."/>
            <person name="Sato K."/>
            <person name="Oba Y."/>
            <person name="Sakakibara Y."/>
        </authorList>
    </citation>
    <scope>NUCLEOTIDE SEQUENCE</scope>
</reference>
<evidence type="ECO:0000313" key="2">
    <source>
        <dbReference type="EMBL" id="GAT57317.1"/>
    </source>
</evidence>
<feature type="region of interest" description="Disordered" evidence="1">
    <location>
        <begin position="177"/>
        <end position="256"/>
    </location>
</feature>
<accession>A0ABQ0M1X7</accession>
<proteinExistence type="predicted"/>
<feature type="compositionally biased region" description="Low complexity" evidence="1">
    <location>
        <begin position="212"/>
        <end position="228"/>
    </location>
</feature>
<dbReference type="Proteomes" id="UP000815677">
    <property type="component" value="Unassembled WGS sequence"/>
</dbReference>
<feature type="region of interest" description="Disordered" evidence="1">
    <location>
        <begin position="49"/>
        <end position="120"/>
    </location>
</feature>
<feature type="compositionally biased region" description="Basic residues" evidence="1">
    <location>
        <begin position="229"/>
        <end position="243"/>
    </location>
</feature>
<sequence length="377" mass="41975">MQRKTKNMYAPYAQQQQYAQYSTTIYQERLLYPPPLSHNPHGDIPIVPQPIMHRLPGPIPAERLEPPSGSHHSNHGEHRSKSRSRSRTSSTHSSNRAPVQAVVPPVPVLPPLYGPPRTQYQPEPEAYVAEATTVGAYNQPGYLASSNEQLAAQYDVDAEATDTPIPGGLRRCREALEQEERERRRQKKRANRRSRSVGDFAEYRPQPAAIYSNPSAARSNASIASSKSSKSRSKSSKHHHPRDHHLPPPVPALPRMRSRQNLVIPSPLKLTRSNGKTETTNTFSAGMQVEHLASPYRQPAAAPMDPWGFDEHPELGARPYKPGPSIYGNPRLAASSGSLYAPSRAPQYENMPPVPPVPVEYYHEKRGGFFKRLVGLS</sequence>
<gene>
    <name evidence="2" type="ORF">MCHLO_13866</name>
</gene>
<protein>
    <submittedName>
        <fullName evidence="2">Uncharacterized protein</fullName>
    </submittedName>
</protein>
<dbReference type="EMBL" id="DF849438">
    <property type="protein sequence ID" value="GAT57317.1"/>
    <property type="molecule type" value="Genomic_DNA"/>
</dbReference>